<feature type="region of interest" description="Disordered" evidence="1">
    <location>
        <begin position="223"/>
        <end position="248"/>
    </location>
</feature>
<proteinExistence type="predicted"/>
<protein>
    <submittedName>
        <fullName evidence="2">CpaD family pilus assembly protein</fullName>
    </submittedName>
</protein>
<name>A0AAU7X5S4_9HYPH</name>
<dbReference type="PROSITE" id="PS51257">
    <property type="entry name" value="PROKAR_LIPOPROTEIN"/>
    <property type="match status" value="1"/>
</dbReference>
<dbReference type="KEGG" id="mflg:ABS361_15360"/>
<organism evidence="2">
    <name type="scientific">Methyloraptor flagellatus</name>
    <dbReference type="NCBI Taxonomy" id="3162530"/>
    <lineage>
        <taxon>Bacteria</taxon>
        <taxon>Pseudomonadati</taxon>
        <taxon>Pseudomonadota</taxon>
        <taxon>Alphaproteobacteria</taxon>
        <taxon>Hyphomicrobiales</taxon>
        <taxon>Ancalomicrobiaceae</taxon>
        <taxon>Methyloraptor</taxon>
    </lineage>
</organism>
<gene>
    <name evidence="2" type="ORF">ABS361_15360</name>
</gene>
<evidence type="ECO:0000256" key="1">
    <source>
        <dbReference type="SAM" id="MobiDB-lite"/>
    </source>
</evidence>
<evidence type="ECO:0000313" key="2">
    <source>
        <dbReference type="EMBL" id="XBY43459.1"/>
    </source>
</evidence>
<dbReference type="AlphaFoldDB" id="A0AAU7X5S4"/>
<sequence length="248" mass="26202">MVRDVSPAIRPARRSSRAVASGLLLLAGLLGGCAGTKTEPLITGSTERDPITSRHPIVLSEGAETIDIPIGSQAARLNEASLYTIERFGADARARGAGYVTVMLPSGSANEAAAFRVASQVTAALARGGFPAASVVRQPYRANVDSTEAPIRLAYPRIVAAVPHRCGHWPDQILNSEKNDHYWNFGCAYQANMAAMVAEPNDFITPRGEDPADGTRRTAVIQSYRQAKQTKSDTGISAAQASNVSGGK</sequence>
<dbReference type="Pfam" id="PF09476">
    <property type="entry name" value="Pilus_CpaD"/>
    <property type="match status" value="1"/>
</dbReference>
<dbReference type="InterPro" id="IPR019027">
    <property type="entry name" value="Pilus_biogenesis_CpaD-related"/>
</dbReference>
<dbReference type="NCBIfam" id="TIGR02522">
    <property type="entry name" value="pilus_cpaD"/>
    <property type="match status" value="1"/>
</dbReference>
<dbReference type="InterPro" id="IPR013361">
    <property type="entry name" value="Pilus_CpaD"/>
</dbReference>
<accession>A0AAU7X5S4</accession>
<reference evidence="2" key="1">
    <citation type="submission" date="2024-06" db="EMBL/GenBank/DDBJ databases">
        <title>Methylostella associata gen. nov., sp. nov., a novel Ancalomicrobiaceae-affiliated facultatively methylotrophic bacteria that feed on methanotrophs of the genus Methylococcus.</title>
        <authorList>
            <person name="Saltykova V."/>
            <person name="Danilova O.V."/>
            <person name="Oshkin I.Y."/>
            <person name="Belova S.E."/>
            <person name="Pimenov N.V."/>
            <person name="Dedysh S.N."/>
        </authorList>
    </citation>
    <scope>NUCLEOTIDE SEQUENCE</scope>
    <source>
        <strain evidence="2">S20</strain>
    </source>
</reference>
<dbReference type="RefSeq" id="WP_407048559.1">
    <property type="nucleotide sequence ID" value="NZ_CP158568.1"/>
</dbReference>
<dbReference type="EMBL" id="CP158568">
    <property type="protein sequence ID" value="XBY43459.1"/>
    <property type="molecule type" value="Genomic_DNA"/>
</dbReference>